<dbReference type="InterPro" id="IPR052327">
    <property type="entry name" value="Activin_resp_transcr_regulator"/>
</dbReference>
<dbReference type="PROSITE" id="PS00658">
    <property type="entry name" value="FORK_HEAD_2"/>
    <property type="match status" value="1"/>
</dbReference>
<dbReference type="GO" id="GO:0006357">
    <property type="term" value="P:regulation of transcription by RNA polymerase II"/>
    <property type="evidence" value="ECO:0007669"/>
    <property type="project" value="UniProtKB-ARBA"/>
</dbReference>
<accession>A0A8S4NEC6</accession>
<evidence type="ECO:0000256" key="8">
    <source>
        <dbReference type="SAM" id="MobiDB-lite"/>
    </source>
</evidence>
<dbReference type="Gene3D" id="1.10.10.10">
    <property type="entry name" value="Winged helix-like DNA-binding domain superfamily/Winged helix DNA-binding domain"/>
    <property type="match status" value="1"/>
</dbReference>
<evidence type="ECO:0000256" key="2">
    <source>
        <dbReference type="ARBA" id="ARBA00023015"/>
    </source>
</evidence>
<evidence type="ECO:0000256" key="1">
    <source>
        <dbReference type="ARBA" id="ARBA00004123"/>
    </source>
</evidence>
<keyword evidence="5" id="KW-0804">Transcription</keyword>
<evidence type="ECO:0000256" key="4">
    <source>
        <dbReference type="ARBA" id="ARBA00023159"/>
    </source>
</evidence>
<dbReference type="Proteomes" id="UP000749559">
    <property type="component" value="Unassembled WGS sequence"/>
</dbReference>
<evidence type="ECO:0000259" key="9">
    <source>
        <dbReference type="PROSITE" id="PS50039"/>
    </source>
</evidence>
<dbReference type="InterPro" id="IPR018122">
    <property type="entry name" value="TF_fork_head_CS_1"/>
</dbReference>
<feature type="domain" description="Fork-head" evidence="9">
    <location>
        <begin position="41"/>
        <end position="133"/>
    </location>
</feature>
<dbReference type="GO" id="GO:0046332">
    <property type="term" value="F:SMAD binding"/>
    <property type="evidence" value="ECO:0007669"/>
    <property type="project" value="UniProtKB-ARBA"/>
</dbReference>
<keyword evidence="2" id="KW-0805">Transcription regulation</keyword>
<dbReference type="SUPFAM" id="SSF46785">
    <property type="entry name" value="Winged helix' DNA-binding domain"/>
    <property type="match status" value="1"/>
</dbReference>
<feature type="DNA-binding region" description="Fork-head" evidence="7">
    <location>
        <begin position="41"/>
        <end position="133"/>
    </location>
</feature>
<dbReference type="OrthoDB" id="5954824at2759"/>
<dbReference type="Pfam" id="PF00250">
    <property type="entry name" value="Forkhead"/>
    <property type="match status" value="1"/>
</dbReference>
<evidence type="ECO:0000313" key="11">
    <source>
        <dbReference type="Proteomes" id="UP000749559"/>
    </source>
</evidence>
<dbReference type="InterPro" id="IPR030456">
    <property type="entry name" value="TF_fork_head_CS_2"/>
</dbReference>
<dbReference type="AlphaFoldDB" id="A0A8S4NEC6"/>
<evidence type="ECO:0000256" key="3">
    <source>
        <dbReference type="ARBA" id="ARBA00023125"/>
    </source>
</evidence>
<dbReference type="PROSITE" id="PS00657">
    <property type="entry name" value="FORK_HEAD_1"/>
    <property type="match status" value="1"/>
</dbReference>
<feature type="region of interest" description="Disordered" evidence="8">
    <location>
        <begin position="201"/>
        <end position="243"/>
    </location>
</feature>
<dbReference type="InterPro" id="IPR036390">
    <property type="entry name" value="WH_DNA-bd_sf"/>
</dbReference>
<sequence length="347" mass="39167">KSILQKFLANFLQMPIDKTHAHSTWRQEIRGTKTPYRRYPKPPYSYLGLMVTAIYNSPDQQLSLSDICRTLENMFPFFKQEYRGWKDSVRHNLSHNTCFVKRLKDPAFPNKKGNFWAVDLDKVPHDAFKRQDTSVARESAFSIDLHTELNLPGIPVAKNDSATIQTSFGLEVPHSETFSQRKFGPSLAFSVENILKKDTVKKDSKSRLSTGSDTSASSDCNGNAQSPRFINSSDRSPLSNAKSNAPTGYPYPFHLIQNIMYPYTYAYPSPVSYQPILATLPTQQDLGHLSNAHALATSNYSNIYTKHSPVVSHALPRDRDEELGKIDFPSNNSLLTFADYALQHGHC</sequence>
<dbReference type="PANTHER" id="PTHR47316:SF1">
    <property type="entry name" value="FORKHEAD BOX PROTEIN H1"/>
    <property type="match status" value="1"/>
</dbReference>
<feature type="compositionally biased region" description="Polar residues" evidence="8">
    <location>
        <begin position="207"/>
        <end position="243"/>
    </location>
</feature>
<feature type="non-terminal residue" evidence="10">
    <location>
        <position position="1"/>
    </location>
</feature>
<dbReference type="PANTHER" id="PTHR47316">
    <property type="entry name" value="FORKHEAD BOX PROTEIN H1"/>
    <property type="match status" value="1"/>
</dbReference>
<dbReference type="InterPro" id="IPR036388">
    <property type="entry name" value="WH-like_DNA-bd_sf"/>
</dbReference>
<name>A0A8S4NEC6_OWEFU</name>
<dbReference type="InterPro" id="IPR001766">
    <property type="entry name" value="Fork_head_dom"/>
</dbReference>
<dbReference type="FunFam" id="1.10.10.10:FF:000278">
    <property type="entry name" value="Forkhead box protein H1"/>
    <property type="match status" value="1"/>
</dbReference>
<dbReference type="EMBL" id="CAIIXF020000003">
    <property type="protein sequence ID" value="CAH1779156.1"/>
    <property type="molecule type" value="Genomic_DNA"/>
</dbReference>
<keyword evidence="6 7" id="KW-0539">Nucleus</keyword>
<evidence type="ECO:0000256" key="5">
    <source>
        <dbReference type="ARBA" id="ARBA00023163"/>
    </source>
</evidence>
<evidence type="ECO:0000313" key="10">
    <source>
        <dbReference type="EMBL" id="CAH1779156.1"/>
    </source>
</evidence>
<evidence type="ECO:0000256" key="7">
    <source>
        <dbReference type="PROSITE-ProRule" id="PRU00089"/>
    </source>
</evidence>
<keyword evidence="3 7" id="KW-0238">DNA-binding</keyword>
<protein>
    <recommendedName>
        <fullName evidence="9">Fork-head domain-containing protein</fullName>
    </recommendedName>
</protein>
<dbReference type="GO" id="GO:0005634">
    <property type="term" value="C:nucleus"/>
    <property type="evidence" value="ECO:0007669"/>
    <property type="project" value="UniProtKB-SubCell"/>
</dbReference>
<comment type="subcellular location">
    <subcellularLocation>
        <location evidence="1 7">Nucleus</location>
    </subcellularLocation>
</comment>
<dbReference type="PROSITE" id="PS50039">
    <property type="entry name" value="FORK_HEAD_3"/>
    <property type="match status" value="1"/>
</dbReference>
<reference evidence="10" key="1">
    <citation type="submission" date="2022-03" db="EMBL/GenBank/DDBJ databases">
        <authorList>
            <person name="Martin C."/>
        </authorList>
    </citation>
    <scope>NUCLEOTIDE SEQUENCE</scope>
</reference>
<dbReference type="PRINTS" id="PR00053">
    <property type="entry name" value="FORKHEAD"/>
</dbReference>
<dbReference type="CDD" id="cd20022">
    <property type="entry name" value="FH_FOXH"/>
    <property type="match status" value="1"/>
</dbReference>
<dbReference type="InterPro" id="IPR047511">
    <property type="entry name" value="FH_FOXH1"/>
</dbReference>
<keyword evidence="4" id="KW-0010">Activator</keyword>
<keyword evidence="11" id="KW-1185">Reference proteome</keyword>
<organism evidence="10 11">
    <name type="scientific">Owenia fusiformis</name>
    <name type="common">Polychaete worm</name>
    <dbReference type="NCBI Taxonomy" id="6347"/>
    <lineage>
        <taxon>Eukaryota</taxon>
        <taxon>Metazoa</taxon>
        <taxon>Spiralia</taxon>
        <taxon>Lophotrochozoa</taxon>
        <taxon>Annelida</taxon>
        <taxon>Polychaeta</taxon>
        <taxon>Sedentaria</taxon>
        <taxon>Canalipalpata</taxon>
        <taxon>Sabellida</taxon>
        <taxon>Oweniida</taxon>
        <taxon>Oweniidae</taxon>
        <taxon>Owenia</taxon>
    </lineage>
</organism>
<evidence type="ECO:0000256" key="6">
    <source>
        <dbReference type="ARBA" id="ARBA00023242"/>
    </source>
</evidence>
<dbReference type="GO" id="GO:0003700">
    <property type="term" value="F:DNA-binding transcription factor activity"/>
    <property type="evidence" value="ECO:0007669"/>
    <property type="project" value="InterPro"/>
</dbReference>
<dbReference type="GO" id="GO:0043565">
    <property type="term" value="F:sequence-specific DNA binding"/>
    <property type="evidence" value="ECO:0007669"/>
    <property type="project" value="InterPro"/>
</dbReference>
<dbReference type="SMART" id="SM00339">
    <property type="entry name" value="FH"/>
    <property type="match status" value="1"/>
</dbReference>
<proteinExistence type="predicted"/>
<comment type="caution">
    <text evidence="10">The sequence shown here is derived from an EMBL/GenBank/DDBJ whole genome shotgun (WGS) entry which is preliminary data.</text>
</comment>
<gene>
    <name evidence="10" type="ORF">OFUS_LOCUS5990</name>
</gene>
<dbReference type="GO" id="GO:0005667">
    <property type="term" value="C:transcription regulator complex"/>
    <property type="evidence" value="ECO:0007669"/>
    <property type="project" value="UniProtKB-ARBA"/>
</dbReference>